<feature type="compositionally biased region" description="Polar residues" evidence="1">
    <location>
        <begin position="720"/>
        <end position="741"/>
    </location>
</feature>
<dbReference type="GO" id="GO:0000785">
    <property type="term" value="C:chromatin"/>
    <property type="evidence" value="ECO:0007669"/>
    <property type="project" value="TreeGrafter"/>
</dbReference>
<comment type="caution">
    <text evidence="2">The sequence shown here is derived from an EMBL/GenBank/DDBJ whole genome shotgun (WGS) entry which is preliminary data.</text>
</comment>
<accession>A0A395N946</accession>
<dbReference type="Proteomes" id="UP000266272">
    <property type="component" value="Unassembled WGS sequence"/>
</dbReference>
<feature type="compositionally biased region" description="Low complexity" evidence="1">
    <location>
        <begin position="629"/>
        <end position="639"/>
    </location>
</feature>
<dbReference type="PANTHER" id="PTHR10782">
    <property type="entry name" value="ZINC FINGER MIZ DOMAIN-CONTAINING PROTEIN"/>
    <property type="match status" value="1"/>
</dbReference>
<feature type="region of interest" description="Disordered" evidence="1">
    <location>
        <begin position="1135"/>
        <end position="1160"/>
    </location>
</feature>
<feature type="compositionally biased region" description="Basic residues" evidence="1">
    <location>
        <begin position="7"/>
        <end position="23"/>
    </location>
</feature>
<dbReference type="GO" id="GO:0061665">
    <property type="term" value="F:SUMO ligase activity"/>
    <property type="evidence" value="ECO:0007669"/>
    <property type="project" value="TreeGrafter"/>
</dbReference>
<dbReference type="OrthoDB" id="27975at2759"/>
<name>A0A395N946_TRIAR</name>
<dbReference type="PANTHER" id="PTHR10782:SF4">
    <property type="entry name" value="TONALLI, ISOFORM E"/>
    <property type="match status" value="1"/>
</dbReference>
<gene>
    <name evidence="2" type="ORF">TARUN_9944</name>
</gene>
<feature type="region of interest" description="Disordered" evidence="1">
    <location>
        <begin position="673"/>
        <end position="694"/>
    </location>
</feature>
<dbReference type="InterPro" id="IPR013083">
    <property type="entry name" value="Znf_RING/FYVE/PHD"/>
</dbReference>
<feature type="region of interest" description="Disordered" evidence="1">
    <location>
        <begin position="1"/>
        <end position="38"/>
    </location>
</feature>
<feature type="compositionally biased region" description="Acidic residues" evidence="1">
    <location>
        <begin position="1137"/>
        <end position="1146"/>
    </location>
</feature>
<dbReference type="Gene3D" id="3.30.40.10">
    <property type="entry name" value="Zinc/RING finger domain, C3HC4 (zinc finger)"/>
    <property type="match status" value="1"/>
</dbReference>
<organism evidence="2 3">
    <name type="scientific">Trichoderma arundinaceum</name>
    <dbReference type="NCBI Taxonomy" id="490622"/>
    <lineage>
        <taxon>Eukaryota</taxon>
        <taxon>Fungi</taxon>
        <taxon>Dikarya</taxon>
        <taxon>Ascomycota</taxon>
        <taxon>Pezizomycotina</taxon>
        <taxon>Sordariomycetes</taxon>
        <taxon>Hypocreomycetidae</taxon>
        <taxon>Hypocreales</taxon>
        <taxon>Hypocreaceae</taxon>
        <taxon>Trichoderma</taxon>
    </lineage>
</organism>
<dbReference type="AlphaFoldDB" id="A0A395N946"/>
<feature type="compositionally biased region" description="Low complexity" evidence="1">
    <location>
        <begin position="511"/>
        <end position="521"/>
    </location>
</feature>
<feature type="region of interest" description="Disordered" evidence="1">
    <location>
        <begin position="629"/>
        <end position="658"/>
    </location>
</feature>
<keyword evidence="3" id="KW-1185">Reference proteome</keyword>
<dbReference type="GO" id="GO:0016925">
    <property type="term" value="P:protein sumoylation"/>
    <property type="evidence" value="ECO:0007669"/>
    <property type="project" value="TreeGrafter"/>
</dbReference>
<feature type="compositionally biased region" description="Pro residues" evidence="1">
    <location>
        <begin position="471"/>
        <end position="492"/>
    </location>
</feature>
<sequence>MPPKPRAQQKPKRPTAAQRRRKLSGQSLPQLAVGPDGAAEAANAAAGSGAGVADAAADAAAVGAANNPDACAAFVSPPCFGSTALPTPSDAYILESMEHIELLQHFEWIAPNRPHSLTSALPSPSLTNEASPISAYAPTGRQGLPMAIAAEAAPVFHPASAPGCPPLQAVNGQFGHVAQQGPAQESSQTTMGLPYLHMATMEALRELTKRVEQVNRSSPRISHGDRIRYTMMIGACKTGDIFLLLLHKLYCCWLIDKTAVHSRFQLPPNVIDAAFTQLLRVFKDDEGMAPSHVLWLSEFPRFVDSFEGLGQVLSQVAYFIDMFAAKWPEMIAEAWSQMAPLLLFQIKGYLSCPSLILCSVLFTHIRREIGMPDHPLGHEMQSLYKMDLERELLLDAFNAPQDMRDAMRRLMLSCYKTAIQRTAAPAAAPAANPSRRVPAHTPTNNTPQQQQHHPAQPPHAPQYPAHRHHPPAPAPQPPRLQPPPPQPQPQPSHQPQVRPQPQSRAVIPPASQQLSQQTTQQVPRPVLQPGPPLAQAEASFPGQPQPSGLRYPTGAIDGQQQIPNPSMAPRPPGQPIQQNLLPPMMPPQAESRPAMPHRPPGHWQNQQPNLGNDGQAMQNPCHLVQQPLAAPAQQQGPPLETQTNGSRQRVPPSMLRPNGPPLFSQPHQQNIQAVQTPQAPPGIQIRPQGSHSPEERHVLQGIRVPQPQGALMSSQVPMASQSPVAPQIPMSSQVPMASQASMVPPPLQAPAPVMQQRQPQLQHPAPDLSYAAAPKPSPPHFTTRVIEPREHPYSPHDYTSVQSGLHLTHLRSPRRVATHVGMGPEETRYYQFFSKFVVEPRQISPHMGISVLEFHLSQEDMDRVSITSTPIEMPFGEPSMTELPVSRHFNNSHRYRLRLCENSRSDGLTLLNPSQWARGRTYWPPNIFVSFNDHIIHVQRKQHFHFDMPIELTNYLVKGTNTVKITLPSFPQNIKQDVDYFMAVERIVTLDHDSVTKLVLSEPQTSVDETKDLIRSRLQEIEIGDIVIKSGAIQITVADSFSSRLFDIPVRGRDCKHLECIDLQNWLNSRPCKAPQEPGEPTMVDSWECPICNSDARPVNLRVDEFFVQVQQTLLEEGKGHVKNIEVFADGTWNPIEEADGDDEMSDKEGDQQNPFSQNAPQGFMATAMTASQEAPRGFMTWPPPTTMANQELAGVAATVTTTAMFGNRMVETIEILDD</sequence>
<feature type="region of interest" description="Disordered" evidence="1">
    <location>
        <begin position="425"/>
        <end position="603"/>
    </location>
</feature>
<feature type="compositionally biased region" description="Low complexity" evidence="1">
    <location>
        <begin position="493"/>
        <end position="502"/>
    </location>
</feature>
<evidence type="ECO:0000313" key="3">
    <source>
        <dbReference type="Proteomes" id="UP000266272"/>
    </source>
</evidence>
<dbReference type="EMBL" id="PXOA01000890">
    <property type="protein sequence ID" value="RFU72317.1"/>
    <property type="molecule type" value="Genomic_DNA"/>
</dbReference>
<dbReference type="STRING" id="490622.A0A395N946"/>
<protein>
    <submittedName>
        <fullName evidence="2">Miz zinc finger</fullName>
    </submittedName>
</protein>
<feature type="region of interest" description="Disordered" evidence="1">
    <location>
        <begin position="720"/>
        <end position="764"/>
    </location>
</feature>
<reference evidence="2 3" key="1">
    <citation type="journal article" date="2018" name="PLoS Pathog.">
        <title>Evolution of structural diversity of trichothecenes, a family of toxins produced by plant pathogenic and entomopathogenic fungi.</title>
        <authorList>
            <person name="Proctor R.H."/>
            <person name="McCormick S.P."/>
            <person name="Kim H.S."/>
            <person name="Cardoza R.E."/>
            <person name="Stanley A.M."/>
            <person name="Lindo L."/>
            <person name="Kelly A."/>
            <person name="Brown D.W."/>
            <person name="Lee T."/>
            <person name="Vaughan M.M."/>
            <person name="Alexander N.J."/>
            <person name="Busman M."/>
            <person name="Gutierrez S."/>
        </authorList>
    </citation>
    <scope>NUCLEOTIDE SEQUENCE [LARGE SCALE GENOMIC DNA]</scope>
    <source>
        <strain evidence="2 3">IBT 40837</strain>
    </source>
</reference>
<evidence type="ECO:0000313" key="2">
    <source>
        <dbReference type="EMBL" id="RFU72317.1"/>
    </source>
</evidence>
<proteinExistence type="predicted"/>
<evidence type="ECO:0000256" key="1">
    <source>
        <dbReference type="SAM" id="MobiDB-lite"/>
    </source>
</evidence>